<evidence type="ECO:0000313" key="5">
    <source>
        <dbReference type="EMBL" id="MPN09972.1"/>
    </source>
</evidence>
<dbReference type="InterPro" id="IPR000792">
    <property type="entry name" value="Tscrpt_reg_LuxR_C"/>
</dbReference>
<dbReference type="Gene3D" id="3.40.50.2300">
    <property type="match status" value="1"/>
</dbReference>
<gene>
    <name evidence="5" type="primary">desR_3</name>
    <name evidence="5" type="ORF">SDC9_157265</name>
</gene>
<keyword evidence="2" id="KW-0238">DNA-binding</keyword>
<dbReference type="InterPro" id="IPR011006">
    <property type="entry name" value="CheY-like_superfamily"/>
</dbReference>
<dbReference type="GO" id="GO:0000160">
    <property type="term" value="P:phosphorelay signal transduction system"/>
    <property type="evidence" value="ECO:0007669"/>
    <property type="project" value="InterPro"/>
</dbReference>
<dbReference type="Pfam" id="PF00072">
    <property type="entry name" value="Response_reg"/>
    <property type="match status" value="1"/>
</dbReference>
<dbReference type="EMBL" id="VSSQ01056110">
    <property type="protein sequence ID" value="MPN09972.1"/>
    <property type="molecule type" value="Genomic_DNA"/>
</dbReference>
<dbReference type="PROSITE" id="PS50110">
    <property type="entry name" value="RESPONSE_REGULATORY"/>
    <property type="match status" value="1"/>
</dbReference>
<evidence type="ECO:0000256" key="2">
    <source>
        <dbReference type="ARBA" id="ARBA00023125"/>
    </source>
</evidence>
<feature type="domain" description="Response regulatory" evidence="4">
    <location>
        <begin position="2"/>
        <end position="118"/>
    </location>
</feature>
<dbReference type="CDD" id="cd17535">
    <property type="entry name" value="REC_NarL-like"/>
    <property type="match status" value="1"/>
</dbReference>
<dbReference type="InterPro" id="IPR016032">
    <property type="entry name" value="Sig_transdc_resp-reg_C-effctor"/>
</dbReference>
<feature type="domain" description="HTH luxR-type" evidence="3">
    <location>
        <begin position="134"/>
        <end position="199"/>
    </location>
</feature>
<comment type="caution">
    <text evidence="5">The sequence shown here is derived from an EMBL/GenBank/DDBJ whole genome shotgun (WGS) entry which is preliminary data.</text>
</comment>
<name>A0A645F8U1_9ZZZZ</name>
<dbReference type="SUPFAM" id="SSF46894">
    <property type="entry name" value="C-terminal effector domain of the bipartite response regulators"/>
    <property type="match status" value="1"/>
</dbReference>
<dbReference type="InterPro" id="IPR058245">
    <property type="entry name" value="NreC/VraR/RcsB-like_REC"/>
</dbReference>
<dbReference type="CDD" id="cd06170">
    <property type="entry name" value="LuxR_C_like"/>
    <property type="match status" value="1"/>
</dbReference>
<dbReference type="InterPro" id="IPR039420">
    <property type="entry name" value="WalR-like"/>
</dbReference>
<dbReference type="GO" id="GO:0003677">
    <property type="term" value="F:DNA binding"/>
    <property type="evidence" value="ECO:0007669"/>
    <property type="project" value="UniProtKB-KW"/>
</dbReference>
<dbReference type="SUPFAM" id="SSF52172">
    <property type="entry name" value="CheY-like"/>
    <property type="match status" value="1"/>
</dbReference>
<evidence type="ECO:0000259" key="3">
    <source>
        <dbReference type="PROSITE" id="PS50043"/>
    </source>
</evidence>
<keyword evidence="1" id="KW-0597">Phosphoprotein</keyword>
<dbReference type="SMART" id="SM00421">
    <property type="entry name" value="HTH_LUXR"/>
    <property type="match status" value="1"/>
</dbReference>
<dbReference type="PRINTS" id="PR00038">
    <property type="entry name" value="HTHLUXR"/>
</dbReference>
<dbReference type="PANTHER" id="PTHR43214">
    <property type="entry name" value="TWO-COMPONENT RESPONSE REGULATOR"/>
    <property type="match status" value="1"/>
</dbReference>
<dbReference type="GO" id="GO:0006355">
    <property type="term" value="P:regulation of DNA-templated transcription"/>
    <property type="evidence" value="ECO:0007669"/>
    <property type="project" value="InterPro"/>
</dbReference>
<sequence length="203" mass="22477">MRIVLVDDDELVLESLSVLLAEDEDVHIVGCATNGSEALDLLGRLEADVVLLDVQMPVMDGLETAQRIRAQFPRIKILMLTTFADYRTVHRALEAGASGFLLKSDPTEKQVMTIKAVYQGLPVISEQALRSFSDPLVFHDLSRGEQEVLEQLAGGLSNKEIAARLCLSEGTVRNVISVMLDKLALRDRTQLAIAYWQRKSTGR</sequence>
<dbReference type="InterPro" id="IPR001789">
    <property type="entry name" value="Sig_transdc_resp-reg_receiver"/>
</dbReference>
<dbReference type="PROSITE" id="PS50043">
    <property type="entry name" value="HTH_LUXR_2"/>
    <property type="match status" value="1"/>
</dbReference>
<dbReference type="Pfam" id="PF00196">
    <property type="entry name" value="GerE"/>
    <property type="match status" value="1"/>
</dbReference>
<dbReference type="PANTHER" id="PTHR43214:SF43">
    <property type="entry name" value="TWO-COMPONENT RESPONSE REGULATOR"/>
    <property type="match status" value="1"/>
</dbReference>
<proteinExistence type="predicted"/>
<reference evidence="5" key="1">
    <citation type="submission" date="2019-08" db="EMBL/GenBank/DDBJ databases">
        <authorList>
            <person name="Kucharzyk K."/>
            <person name="Murdoch R.W."/>
            <person name="Higgins S."/>
            <person name="Loffler F."/>
        </authorList>
    </citation>
    <scope>NUCLEOTIDE SEQUENCE</scope>
</reference>
<evidence type="ECO:0000256" key="1">
    <source>
        <dbReference type="ARBA" id="ARBA00022553"/>
    </source>
</evidence>
<dbReference type="AlphaFoldDB" id="A0A645F8U1"/>
<evidence type="ECO:0000259" key="4">
    <source>
        <dbReference type="PROSITE" id="PS50110"/>
    </source>
</evidence>
<accession>A0A645F8U1</accession>
<organism evidence="5">
    <name type="scientific">bioreactor metagenome</name>
    <dbReference type="NCBI Taxonomy" id="1076179"/>
    <lineage>
        <taxon>unclassified sequences</taxon>
        <taxon>metagenomes</taxon>
        <taxon>ecological metagenomes</taxon>
    </lineage>
</organism>
<protein>
    <submittedName>
        <fullName evidence="5">Transcriptional regulatory protein DesR</fullName>
    </submittedName>
</protein>
<dbReference type="SMART" id="SM00448">
    <property type="entry name" value="REC"/>
    <property type="match status" value="1"/>
</dbReference>